<accession>A0AAV2R099</accession>
<organism evidence="1 2">
    <name type="scientific">Meganyctiphanes norvegica</name>
    <name type="common">Northern krill</name>
    <name type="synonym">Thysanopoda norvegica</name>
    <dbReference type="NCBI Taxonomy" id="48144"/>
    <lineage>
        <taxon>Eukaryota</taxon>
        <taxon>Metazoa</taxon>
        <taxon>Ecdysozoa</taxon>
        <taxon>Arthropoda</taxon>
        <taxon>Crustacea</taxon>
        <taxon>Multicrustacea</taxon>
        <taxon>Malacostraca</taxon>
        <taxon>Eumalacostraca</taxon>
        <taxon>Eucarida</taxon>
        <taxon>Euphausiacea</taxon>
        <taxon>Euphausiidae</taxon>
        <taxon>Meganyctiphanes</taxon>
    </lineage>
</organism>
<protein>
    <submittedName>
        <fullName evidence="1">Uncharacterized protein</fullName>
    </submittedName>
</protein>
<name>A0AAV2R099_MEGNR</name>
<gene>
    <name evidence="1" type="ORF">MNOR_LOCUS17389</name>
</gene>
<sequence length="109" mass="11978">SVRPSVCLSVCLFVCLSDCLFVCLSVCMYVNAALMEEPSNIFFCKHIHIIPGSVIGTVILSLEENISYFVRQRGQNLKKGKHMSEIGKTHSSKVGLQFSHPVKSCSPSS</sequence>
<reference evidence="1 2" key="1">
    <citation type="submission" date="2024-05" db="EMBL/GenBank/DDBJ databases">
        <authorList>
            <person name="Wallberg A."/>
        </authorList>
    </citation>
    <scope>NUCLEOTIDE SEQUENCE [LARGE SCALE GENOMIC DNA]</scope>
</reference>
<proteinExistence type="predicted"/>
<evidence type="ECO:0000313" key="1">
    <source>
        <dbReference type="EMBL" id="CAL4102774.1"/>
    </source>
</evidence>
<dbReference type="EMBL" id="CAXKWB010011933">
    <property type="protein sequence ID" value="CAL4102774.1"/>
    <property type="molecule type" value="Genomic_DNA"/>
</dbReference>
<dbReference type="AlphaFoldDB" id="A0AAV2R099"/>
<keyword evidence="2" id="KW-1185">Reference proteome</keyword>
<dbReference type="Proteomes" id="UP001497623">
    <property type="component" value="Unassembled WGS sequence"/>
</dbReference>
<comment type="caution">
    <text evidence="1">The sequence shown here is derived from an EMBL/GenBank/DDBJ whole genome shotgun (WGS) entry which is preliminary data.</text>
</comment>
<evidence type="ECO:0000313" key="2">
    <source>
        <dbReference type="Proteomes" id="UP001497623"/>
    </source>
</evidence>
<feature type="non-terminal residue" evidence="1">
    <location>
        <position position="1"/>
    </location>
</feature>